<feature type="transmembrane region" description="Helical" evidence="5">
    <location>
        <begin position="7"/>
        <end position="40"/>
    </location>
</feature>
<feature type="transmembrane region" description="Helical" evidence="5">
    <location>
        <begin position="332"/>
        <end position="352"/>
    </location>
</feature>
<evidence type="ECO:0000313" key="7">
    <source>
        <dbReference type="EMBL" id="SFL76113.1"/>
    </source>
</evidence>
<feature type="transmembrane region" description="Helical" evidence="5">
    <location>
        <begin position="373"/>
        <end position="393"/>
    </location>
</feature>
<keyword evidence="3 5" id="KW-1133">Transmembrane helix</keyword>
<dbReference type="PANTHER" id="PTHR37422">
    <property type="entry name" value="TEICHURONIC ACID BIOSYNTHESIS PROTEIN TUAE"/>
    <property type="match status" value="1"/>
</dbReference>
<evidence type="ECO:0000256" key="3">
    <source>
        <dbReference type="ARBA" id="ARBA00022989"/>
    </source>
</evidence>
<sequence length="424" mass="47338">MIYALVSFFMFLISFIFSIPHSVGCWLVLMLIHGILYNILGSSTQHVPFFAGIGVLFSIIFFRKFSDVNLLLFALLLSLIFLMSVSVFFGINPENSILSFVTYCKSFLLAIVVSIIIRSQKNIELMLNYCLYGLFIGSLFALYQHFMGNYAIDSVYIQRVATLRGDPNDTAMLLVSGLSLTIYALFKRNKILTKLFYFFILLSLVASIVLTHSRGGFIAMIFVSILIFIKKPDIKIAFCLLSLLFLVLFAAPQNYWNRMQTLVSGKDLHQGHSLSSRSQLQFVGLALFMDNPILGVGAGNFGESFARYGTDSSLNIGSKHAASVAHNMYLEFFVENGLFSGLLFLGIFFFAIMSMLKYDRIALFCNSKLDKPFGLGSAYAIALSGLLFSGLFLSQGKNSVLWFMVGIGFSFSSLIKQHSLESKN</sequence>
<evidence type="ECO:0000256" key="2">
    <source>
        <dbReference type="ARBA" id="ARBA00022692"/>
    </source>
</evidence>
<reference evidence="7 8" key="1">
    <citation type="submission" date="2016-10" db="EMBL/GenBank/DDBJ databases">
        <authorList>
            <person name="Varghese N."/>
            <person name="Submissions S."/>
        </authorList>
    </citation>
    <scope>NUCLEOTIDE SEQUENCE [LARGE SCALE GENOMIC DNA]</scope>
    <source>
        <strain evidence="7 8">DSM 1741</strain>
    </source>
</reference>
<keyword evidence="2 5" id="KW-0812">Transmembrane</keyword>
<name>A0A8G2C326_DESNO</name>
<comment type="caution">
    <text evidence="7">The sequence shown here is derived from an EMBL/GenBank/DDBJ whole genome shotgun (WGS) entry which is preliminary data.</text>
</comment>
<proteinExistence type="predicted"/>
<feature type="transmembrane region" description="Helical" evidence="5">
    <location>
        <begin position="234"/>
        <end position="251"/>
    </location>
</feature>
<dbReference type="InterPro" id="IPR051533">
    <property type="entry name" value="WaaL-like"/>
</dbReference>
<feature type="transmembrane region" description="Helical" evidence="5">
    <location>
        <begin position="399"/>
        <end position="415"/>
    </location>
</feature>
<evidence type="ECO:0000313" key="8">
    <source>
        <dbReference type="Proteomes" id="UP000199581"/>
    </source>
</evidence>
<dbReference type="Pfam" id="PF04932">
    <property type="entry name" value="Wzy_C"/>
    <property type="match status" value="1"/>
</dbReference>
<gene>
    <name evidence="7" type="ORF">SAMN05421830_10611</name>
</gene>
<protein>
    <submittedName>
        <fullName evidence="7">O-antigen ligase</fullName>
    </submittedName>
</protein>
<organism evidence="7 8">
    <name type="scientific">Desulfomicrobium norvegicum (strain DSM 1741 / NCIMB 8310)</name>
    <name type="common">Desulfovibrio baculatus (strain Norway 4)</name>
    <name type="synonym">Desulfovibrio desulfuricans (strain Norway 4)</name>
    <dbReference type="NCBI Taxonomy" id="52561"/>
    <lineage>
        <taxon>Bacteria</taxon>
        <taxon>Pseudomonadati</taxon>
        <taxon>Thermodesulfobacteriota</taxon>
        <taxon>Desulfovibrionia</taxon>
        <taxon>Desulfovibrionales</taxon>
        <taxon>Desulfomicrobiaceae</taxon>
        <taxon>Desulfomicrobium</taxon>
    </lineage>
</organism>
<feature type="transmembrane region" description="Helical" evidence="5">
    <location>
        <begin position="195"/>
        <end position="228"/>
    </location>
</feature>
<evidence type="ECO:0000259" key="6">
    <source>
        <dbReference type="Pfam" id="PF04932"/>
    </source>
</evidence>
<keyword evidence="4 5" id="KW-0472">Membrane</keyword>
<dbReference type="GO" id="GO:0016020">
    <property type="term" value="C:membrane"/>
    <property type="evidence" value="ECO:0007669"/>
    <property type="project" value="UniProtKB-SubCell"/>
</dbReference>
<keyword evidence="8" id="KW-1185">Reference proteome</keyword>
<dbReference type="Proteomes" id="UP000199581">
    <property type="component" value="Unassembled WGS sequence"/>
</dbReference>
<feature type="transmembrane region" description="Helical" evidence="5">
    <location>
        <begin position="70"/>
        <end position="91"/>
    </location>
</feature>
<dbReference type="OrthoDB" id="5484716at2"/>
<feature type="domain" description="O-antigen ligase-related" evidence="6">
    <location>
        <begin position="200"/>
        <end position="345"/>
    </location>
</feature>
<dbReference type="InterPro" id="IPR007016">
    <property type="entry name" value="O-antigen_ligase-rel_domated"/>
</dbReference>
<accession>A0A8G2C326</accession>
<evidence type="ECO:0000256" key="1">
    <source>
        <dbReference type="ARBA" id="ARBA00004141"/>
    </source>
</evidence>
<feature type="transmembrane region" description="Helical" evidence="5">
    <location>
        <begin position="97"/>
        <end position="117"/>
    </location>
</feature>
<dbReference type="PANTHER" id="PTHR37422:SF13">
    <property type="entry name" value="LIPOPOLYSACCHARIDE BIOSYNTHESIS PROTEIN PA4999-RELATED"/>
    <property type="match status" value="1"/>
</dbReference>
<dbReference type="AlphaFoldDB" id="A0A8G2C326"/>
<evidence type="ECO:0000256" key="5">
    <source>
        <dbReference type="SAM" id="Phobius"/>
    </source>
</evidence>
<dbReference type="GO" id="GO:0016874">
    <property type="term" value="F:ligase activity"/>
    <property type="evidence" value="ECO:0007669"/>
    <property type="project" value="UniProtKB-KW"/>
</dbReference>
<keyword evidence="7" id="KW-0436">Ligase</keyword>
<feature type="transmembrane region" description="Helical" evidence="5">
    <location>
        <begin position="129"/>
        <end position="146"/>
    </location>
</feature>
<feature type="transmembrane region" description="Helical" evidence="5">
    <location>
        <begin position="170"/>
        <end position="186"/>
    </location>
</feature>
<feature type="transmembrane region" description="Helical" evidence="5">
    <location>
        <begin position="46"/>
        <end position="63"/>
    </location>
</feature>
<comment type="subcellular location">
    <subcellularLocation>
        <location evidence="1">Membrane</location>
        <topology evidence="1">Multi-pass membrane protein</topology>
    </subcellularLocation>
</comment>
<dbReference type="EMBL" id="FOTO01000006">
    <property type="protein sequence ID" value="SFL76113.1"/>
    <property type="molecule type" value="Genomic_DNA"/>
</dbReference>
<evidence type="ECO:0000256" key="4">
    <source>
        <dbReference type="ARBA" id="ARBA00023136"/>
    </source>
</evidence>